<evidence type="ECO:0000313" key="2">
    <source>
        <dbReference type="EMBL" id="KAF2999027.1"/>
    </source>
</evidence>
<sequence>MFRAIAEGNWRKPLDLTIPSTWEGELKVPFPTFVRNKDWTVSETVFPQYTRLPAELQLRILQLCDQPSLFELMHTSRHIRAEAQKLFFSEPNTWYRVEADWLLAGGHAGETIHDMSFLACAKQVYVEFDWMTERTWMDEESLEHWVGTEEEALATGYGGTDERMQNFWRTVQRCLPQVNHIVVGDDHDRSDYHDGQLPTGLYRKVGEMCPREIRVSVDLLRGDGSTNNRLKRAMWQLAIAQGAVSTKASQAWKSCQRLTQPNVVPPKKPFHGPVGRFLEYDTLSKDIQEQKRAIRVHRIIAVERLHFNWTHKSFTCASSGCHLQFQQPEEYTTHVIPTKHDKRLNEKQELPEYLERLFTRNDERLDELARLRVEKERSLIAWWGQKGSAQRYDAVKESLHQLEYDPLYAQDKPVSEHKVIQQMSYLDKIICKIMEDEAWSEPVRCFGWHRWPV</sequence>
<keyword evidence="3" id="KW-1185">Reference proteome</keyword>
<dbReference type="EMBL" id="SWKU01000018">
    <property type="protein sequence ID" value="KAF2999027.1"/>
    <property type="molecule type" value="Genomic_DNA"/>
</dbReference>
<protein>
    <recommendedName>
        <fullName evidence="1">F-box domain-containing protein</fullName>
    </recommendedName>
</protein>
<dbReference type="PROSITE" id="PS50181">
    <property type="entry name" value="FBOX"/>
    <property type="match status" value="1"/>
</dbReference>
<reference evidence="2" key="1">
    <citation type="submission" date="2019-04" db="EMBL/GenBank/DDBJ databases">
        <title>Sequencing of skin fungus with MAO and IRED activity.</title>
        <authorList>
            <person name="Marsaioli A.J."/>
            <person name="Bonatto J.M.C."/>
            <person name="Reis Junior O."/>
        </authorList>
    </citation>
    <scope>NUCLEOTIDE SEQUENCE</scope>
    <source>
        <strain evidence="2">30M1</strain>
    </source>
</reference>
<comment type="caution">
    <text evidence="2">The sequence shown here is derived from an EMBL/GenBank/DDBJ whole genome shotgun (WGS) entry which is preliminary data.</text>
</comment>
<name>A0A9P4T987_CURKU</name>
<organism evidence="2 3">
    <name type="scientific">Curvularia kusanoi</name>
    <name type="common">Cochliobolus kusanoi</name>
    <dbReference type="NCBI Taxonomy" id="90978"/>
    <lineage>
        <taxon>Eukaryota</taxon>
        <taxon>Fungi</taxon>
        <taxon>Dikarya</taxon>
        <taxon>Ascomycota</taxon>
        <taxon>Pezizomycotina</taxon>
        <taxon>Dothideomycetes</taxon>
        <taxon>Pleosporomycetidae</taxon>
        <taxon>Pleosporales</taxon>
        <taxon>Pleosporineae</taxon>
        <taxon>Pleosporaceae</taxon>
        <taxon>Curvularia</taxon>
    </lineage>
</organism>
<evidence type="ECO:0000313" key="3">
    <source>
        <dbReference type="Proteomes" id="UP000801428"/>
    </source>
</evidence>
<dbReference type="AlphaFoldDB" id="A0A9P4T987"/>
<evidence type="ECO:0000259" key="1">
    <source>
        <dbReference type="PROSITE" id="PS50181"/>
    </source>
</evidence>
<dbReference type="InterPro" id="IPR001810">
    <property type="entry name" value="F-box_dom"/>
</dbReference>
<accession>A0A9P4T987</accession>
<feature type="domain" description="F-box" evidence="1">
    <location>
        <begin position="46"/>
        <end position="97"/>
    </location>
</feature>
<dbReference type="OrthoDB" id="5397557at2759"/>
<dbReference type="Proteomes" id="UP000801428">
    <property type="component" value="Unassembled WGS sequence"/>
</dbReference>
<gene>
    <name evidence="2" type="ORF">E8E13_008267</name>
</gene>
<proteinExistence type="predicted"/>